<dbReference type="Proteomes" id="UP000695022">
    <property type="component" value="Unplaced"/>
</dbReference>
<dbReference type="InterPro" id="IPR014756">
    <property type="entry name" value="Ig_E-set"/>
</dbReference>
<dbReference type="RefSeq" id="XP_014679656.1">
    <property type="nucleotide sequence ID" value="XM_014824170.1"/>
</dbReference>
<keyword evidence="2" id="KW-1185">Reference proteome</keyword>
<feature type="compositionally biased region" description="Basic and acidic residues" evidence="1">
    <location>
        <begin position="15"/>
        <end position="34"/>
    </location>
</feature>
<evidence type="ECO:0000256" key="1">
    <source>
        <dbReference type="SAM" id="MobiDB-lite"/>
    </source>
</evidence>
<organism evidence="2 3">
    <name type="scientific">Priapulus caudatus</name>
    <name type="common">Priapulid worm</name>
    <dbReference type="NCBI Taxonomy" id="37621"/>
    <lineage>
        <taxon>Eukaryota</taxon>
        <taxon>Metazoa</taxon>
        <taxon>Ecdysozoa</taxon>
        <taxon>Scalidophora</taxon>
        <taxon>Priapulida</taxon>
        <taxon>Priapulimorpha</taxon>
        <taxon>Priapulimorphida</taxon>
        <taxon>Priapulidae</taxon>
        <taxon>Priapulus</taxon>
    </lineage>
</organism>
<dbReference type="InterPro" id="IPR035892">
    <property type="entry name" value="C2_domain_sf"/>
</dbReference>
<proteinExistence type="predicted"/>
<sequence>MVGAQEAPIGPLMAESDRAKIKTGHEKSKNKESNGDIADSEPESDSGSDSVSTKETHHDKDGSEGEAEDDDWNSFNLKKRKETLETKSRCSHSVHCPHFPEDKQEWWWLYVANRRHRPLPARPHINHLPLSLPLILNTILIILL</sequence>
<gene>
    <name evidence="3" type="primary">LOC106819555</name>
</gene>
<feature type="region of interest" description="Disordered" evidence="1">
    <location>
        <begin position="1"/>
        <end position="75"/>
    </location>
</feature>
<dbReference type="SUPFAM" id="SSF81296">
    <property type="entry name" value="E set domains"/>
    <property type="match status" value="1"/>
</dbReference>
<evidence type="ECO:0000313" key="2">
    <source>
        <dbReference type="Proteomes" id="UP000695022"/>
    </source>
</evidence>
<dbReference type="Gene3D" id="2.60.40.150">
    <property type="entry name" value="C2 domain"/>
    <property type="match status" value="1"/>
</dbReference>
<accession>A0ABM1F5D5</accession>
<name>A0ABM1F5D5_PRICU</name>
<protein>
    <submittedName>
        <fullName evidence="3">Translocation protein SEC63 homolog</fullName>
    </submittedName>
</protein>
<reference evidence="3" key="1">
    <citation type="submission" date="2025-08" db="UniProtKB">
        <authorList>
            <consortium name="RefSeq"/>
        </authorList>
    </citation>
    <scope>IDENTIFICATION</scope>
</reference>
<evidence type="ECO:0000313" key="3">
    <source>
        <dbReference type="RefSeq" id="XP_014679656.1"/>
    </source>
</evidence>
<dbReference type="GeneID" id="106819555"/>
<feature type="compositionally biased region" description="Basic and acidic residues" evidence="1">
    <location>
        <begin position="52"/>
        <end position="63"/>
    </location>
</feature>